<dbReference type="GO" id="GO:0003676">
    <property type="term" value="F:nucleic acid binding"/>
    <property type="evidence" value="ECO:0007669"/>
    <property type="project" value="InterPro"/>
</dbReference>
<dbReference type="AlphaFoldDB" id="A0A225WBM4"/>
<dbReference type="EMBL" id="NBNE01001347">
    <property type="protein sequence ID" value="OWZ14397.1"/>
    <property type="molecule type" value="Genomic_DNA"/>
</dbReference>
<organism evidence="4 5">
    <name type="scientific">Phytophthora megakarya</name>
    <dbReference type="NCBI Taxonomy" id="4795"/>
    <lineage>
        <taxon>Eukaryota</taxon>
        <taxon>Sar</taxon>
        <taxon>Stramenopiles</taxon>
        <taxon>Oomycota</taxon>
        <taxon>Peronosporomycetes</taxon>
        <taxon>Peronosporales</taxon>
        <taxon>Peronosporaceae</taxon>
        <taxon>Phytophthora</taxon>
    </lineage>
</organism>
<keyword evidence="1" id="KW-0862">Zinc</keyword>
<keyword evidence="5" id="KW-1185">Reference proteome</keyword>
<sequence length="324" mass="36502">MLVALVYHWILNSIPCEIENLHNRVQLRKEHHDFGMASGGNLMEHLMVFNDICLRLTGVRDLLAEDERLSILFSNLPKEYDGMKQEKGETAFQAMGQPNRGRDQNDHRDNRQWRGSRGRSGRGTNSSRWGRNGNGSRANIEELQGKCFECGKYGHKRSDCSQATRQGGKEEFLVSSAEKLPGAWLLDIPANSHMTRDLDHFVDLVKLAGSPMITVTNYERLPTRAKVEFVLNDGKSVCLTDMSYIPGISRKLISVSALAGKGVQLTFGSEEFVCVYTLKAKSEVTDKFAEFILLLENQTQRRVNVIRSENGGEQTAKKFAQFCL</sequence>
<keyword evidence="1" id="KW-0479">Metal-binding</keyword>
<feature type="domain" description="CCHC-type" evidence="3">
    <location>
        <begin position="146"/>
        <end position="162"/>
    </location>
</feature>
<dbReference type="Proteomes" id="UP000198211">
    <property type="component" value="Unassembled WGS sequence"/>
</dbReference>
<comment type="caution">
    <text evidence="4">The sequence shown here is derived from an EMBL/GenBank/DDBJ whole genome shotgun (WGS) entry which is preliminary data.</text>
</comment>
<reference evidence="5" key="1">
    <citation type="submission" date="2017-03" db="EMBL/GenBank/DDBJ databases">
        <title>Phytopthora megakarya and P. palmivora, two closely related causual agents of cacao black pod achieved similar genome size and gene model numbers by different mechanisms.</title>
        <authorList>
            <person name="Ali S."/>
            <person name="Shao J."/>
            <person name="Larry D.J."/>
            <person name="Kronmiller B."/>
            <person name="Shen D."/>
            <person name="Strem M.D."/>
            <person name="Melnick R.L."/>
            <person name="Guiltinan M.J."/>
            <person name="Tyler B.M."/>
            <person name="Meinhardt L.W."/>
            <person name="Bailey B.A."/>
        </authorList>
    </citation>
    <scope>NUCLEOTIDE SEQUENCE [LARGE SCALE GENOMIC DNA]</scope>
    <source>
        <strain evidence="5">zdho120</strain>
    </source>
</reference>
<evidence type="ECO:0000259" key="3">
    <source>
        <dbReference type="PROSITE" id="PS50158"/>
    </source>
</evidence>
<dbReference type="GO" id="GO:0008270">
    <property type="term" value="F:zinc ion binding"/>
    <property type="evidence" value="ECO:0007669"/>
    <property type="project" value="UniProtKB-KW"/>
</dbReference>
<protein>
    <submittedName>
        <fullName evidence="4">Polyprotein</fullName>
    </submittedName>
</protein>
<evidence type="ECO:0000313" key="4">
    <source>
        <dbReference type="EMBL" id="OWZ14397.1"/>
    </source>
</evidence>
<dbReference type="PANTHER" id="PTHR47592:SF27">
    <property type="entry name" value="OS08G0421700 PROTEIN"/>
    <property type="match status" value="1"/>
</dbReference>
<feature type="compositionally biased region" description="Low complexity" evidence="2">
    <location>
        <begin position="122"/>
        <end position="137"/>
    </location>
</feature>
<feature type="region of interest" description="Disordered" evidence="2">
    <location>
        <begin position="94"/>
        <end position="137"/>
    </location>
</feature>
<dbReference type="Pfam" id="PF22936">
    <property type="entry name" value="Pol_BBD"/>
    <property type="match status" value="1"/>
</dbReference>
<dbReference type="PROSITE" id="PS50158">
    <property type="entry name" value="ZF_CCHC"/>
    <property type="match status" value="1"/>
</dbReference>
<evidence type="ECO:0000256" key="2">
    <source>
        <dbReference type="SAM" id="MobiDB-lite"/>
    </source>
</evidence>
<dbReference type="OrthoDB" id="92642at2759"/>
<accession>A0A225WBM4</accession>
<evidence type="ECO:0000313" key="5">
    <source>
        <dbReference type="Proteomes" id="UP000198211"/>
    </source>
</evidence>
<feature type="compositionally biased region" description="Basic and acidic residues" evidence="2">
    <location>
        <begin position="100"/>
        <end position="112"/>
    </location>
</feature>
<dbReference type="PANTHER" id="PTHR47592">
    <property type="entry name" value="PBF68 PROTEIN"/>
    <property type="match status" value="1"/>
</dbReference>
<gene>
    <name evidence="4" type="ORF">PHMEG_00012133</name>
</gene>
<keyword evidence="1" id="KW-0863">Zinc-finger</keyword>
<evidence type="ECO:0000256" key="1">
    <source>
        <dbReference type="PROSITE-ProRule" id="PRU00047"/>
    </source>
</evidence>
<name>A0A225WBM4_9STRA</name>
<dbReference type="InterPro" id="IPR001878">
    <property type="entry name" value="Znf_CCHC"/>
</dbReference>
<proteinExistence type="predicted"/>
<dbReference type="InterPro" id="IPR054722">
    <property type="entry name" value="PolX-like_BBD"/>
</dbReference>